<comment type="caution">
    <text evidence="3">The sequence shown here is derived from an EMBL/GenBank/DDBJ whole genome shotgun (WGS) entry which is preliminary data.</text>
</comment>
<dbReference type="PANTHER" id="PTHR11601">
    <property type="entry name" value="CYSTEINE DESULFURYLASE FAMILY MEMBER"/>
    <property type="match status" value="1"/>
</dbReference>
<evidence type="ECO:0000313" key="4">
    <source>
        <dbReference type="Proteomes" id="UP001597399"/>
    </source>
</evidence>
<organism evidence="3 4">
    <name type="scientific">Sporolactobacillus shoreicorticis</name>
    <dbReference type="NCBI Taxonomy" id="1923877"/>
    <lineage>
        <taxon>Bacteria</taxon>
        <taxon>Bacillati</taxon>
        <taxon>Bacillota</taxon>
        <taxon>Bacilli</taxon>
        <taxon>Bacillales</taxon>
        <taxon>Sporolactobacillaceae</taxon>
        <taxon>Sporolactobacillus</taxon>
    </lineage>
</organism>
<dbReference type="EMBL" id="JBHUMQ010000026">
    <property type="protein sequence ID" value="MFD2694274.1"/>
    <property type="molecule type" value="Genomic_DNA"/>
</dbReference>
<feature type="domain" description="Aminotransferase class V" evidence="2">
    <location>
        <begin position="11"/>
        <end position="203"/>
    </location>
</feature>
<dbReference type="Gene3D" id="3.90.1150.10">
    <property type="entry name" value="Aspartate Aminotransferase, domain 1"/>
    <property type="match status" value="1"/>
</dbReference>
<proteinExistence type="predicted"/>
<dbReference type="Pfam" id="PF00266">
    <property type="entry name" value="Aminotran_5"/>
    <property type="match status" value="1"/>
</dbReference>
<dbReference type="InterPro" id="IPR015422">
    <property type="entry name" value="PyrdxlP-dep_Trfase_small"/>
</dbReference>
<dbReference type="SUPFAM" id="SSF53383">
    <property type="entry name" value="PLP-dependent transferases"/>
    <property type="match status" value="1"/>
</dbReference>
<dbReference type="PANTHER" id="PTHR11601:SF36">
    <property type="entry name" value="CYSTEINE DESULFURASE NIFS-RELATED"/>
    <property type="match status" value="1"/>
</dbReference>
<keyword evidence="4" id="KW-1185">Reference proteome</keyword>
<accession>A0ABW5S5D6</accession>
<keyword evidence="3" id="KW-0032">Aminotransferase</keyword>
<dbReference type="GO" id="GO:0008483">
    <property type="term" value="F:transaminase activity"/>
    <property type="evidence" value="ECO:0007669"/>
    <property type="project" value="UniProtKB-KW"/>
</dbReference>
<reference evidence="4" key="1">
    <citation type="journal article" date="2019" name="Int. J. Syst. Evol. Microbiol.">
        <title>The Global Catalogue of Microorganisms (GCM) 10K type strain sequencing project: providing services to taxonomists for standard genome sequencing and annotation.</title>
        <authorList>
            <consortium name="The Broad Institute Genomics Platform"/>
            <consortium name="The Broad Institute Genome Sequencing Center for Infectious Disease"/>
            <person name="Wu L."/>
            <person name="Ma J."/>
        </authorList>
    </citation>
    <scope>NUCLEOTIDE SEQUENCE [LARGE SCALE GENOMIC DNA]</scope>
    <source>
        <strain evidence="4">TISTR 2466</strain>
    </source>
</reference>
<sequence length="203" mass="21594">MQNNIKMSGDLLYGKNIALNCDAVQSLGKLIIDAEAKHINTFSASTNKIFGPKGVDICSVNPHIAPPLQLSDVPTKYGICPGLVHLPAIAAFAMAAQGSRSMGKEEPQPCISIREQFIAGIRNKDISFIIEGSAQHQLPHIFAIRISGIEGQQIMLAANRRGLIIATGSACSAPAFGLLLSLAGQRRSTALVRLSFGETTTEE</sequence>
<dbReference type="InterPro" id="IPR000192">
    <property type="entry name" value="Aminotrans_V_dom"/>
</dbReference>
<evidence type="ECO:0000313" key="3">
    <source>
        <dbReference type="EMBL" id="MFD2694274.1"/>
    </source>
</evidence>
<name>A0ABW5S5D6_9BACL</name>
<dbReference type="RefSeq" id="WP_290446238.1">
    <property type="nucleotide sequence ID" value="NZ_JAMXWM010000001.1"/>
</dbReference>
<evidence type="ECO:0000259" key="2">
    <source>
        <dbReference type="Pfam" id="PF00266"/>
    </source>
</evidence>
<comment type="cofactor">
    <cofactor evidence="1">
        <name>pyridoxal 5'-phosphate</name>
        <dbReference type="ChEBI" id="CHEBI:597326"/>
    </cofactor>
</comment>
<keyword evidence="3" id="KW-0808">Transferase</keyword>
<dbReference type="Proteomes" id="UP001597399">
    <property type="component" value="Unassembled WGS sequence"/>
</dbReference>
<dbReference type="Gene3D" id="3.40.640.10">
    <property type="entry name" value="Type I PLP-dependent aspartate aminotransferase-like (Major domain)"/>
    <property type="match status" value="1"/>
</dbReference>
<protein>
    <submittedName>
        <fullName evidence="3">Aminotransferase class V-fold PLP-dependent enzyme</fullName>
    </submittedName>
</protein>
<evidence type="ECO:0000256" key="1">
    <source>
        <dbReference type="ARBA" id="ARBA00001933"/>
    </source>
</evidence>
<gene>
    <name evidence="3" type="ORF">ACFSUE_11650</name>
</gene>
<dbReference type="InterPro" id="IPR015421">
    <property type="entry name" value="PyrdxlP-dep_Trfase_major"/>
</dbReference>
<dbReference type="InterPro" id="IPR015424">
    <property type="entry name" value="PyrdxlP-dep_Trfase"/>
</dbReference>